<dbReference type="InterPro" id="IPR027417">
    <property type="entry name" value="P-loop_NTPase"/>
</dbReference>
<dbReference type="SMART" id="SM00174">
    <property type="entry name" value="RHO"/>
    <property type="match status" value="1"/>
</dbReference>
<feature type="compositionally biased region" description="Basic and acidic residues" evidence="3">
    <location>
        <begin position="367"/>
        <end position="381"/>
    </location>
</feature>
<dbReference type="PROSITE" id="PS51419">
    <property type="entry name" value="RAB"/>
    <property type="match status" value="1"/>
</dbReference>
<keyword evidence="2" id="KW-0597">Phosphoprotein</keyword>
<evidence type="ECO:0000313" key="4">
    <source>
        <dbReference type="Proteomes" id="UP000694941"/>
    </source>
</evidence>
<evidence type="ECO:0000256" key="1">
    <source>
        <dbReference type="ARBA" id="ARBA00008846"/>
    </source>
</evidence>
<dbReference type="SMART" id="SM00175">
    <property type="entry name" value="RAB"/>
    <property type="match status" value="1"/>
</dbReference>
<comment type="similarity">
    <text evidence="1">Belongs to the small GTPase superfamily. RGK family.</text>
</comment>
<evidence type="ECO:0000313" key="5">
    <source>
        <dbReference type="RefSeq" id="XP_022246285.1"/>
    </source>
</evidence>
<sequence length="410" mass="46559">MTLQVPRSAPDLRRLSCVEISYRTKRGSSLTPAIEKYTHVQNIYSLTAVRRNSQQRPLENLHVPYMKDPKYKKTKRSHSMQSSSRLINCDSTSTLLFRQRFASYPSDVRALEDSRFSSFVGGDGCYQRLRNFSVTSKGVLNQGDSFRSSPCNLSSLVSQVHSGFENKDNVLNSPTILHHSFIGERDIPVTTYTVIVTGSSEVGKSFLTQQFTTSEYMCTYDNMTEEGDNTAVTVVLNEEESTLVFTEQTLVDDEPPCTSYNANCHVVVYSTADRSSFQSAKCFLDKLSDSEGVTQPIVLVGNKTDLVRLRSVTTNEGRKLAREYGCKFIETSACINYHLDELLVGVVTQIRLKIQREQQNQKKKTSIRPEKSEYKKNDDSLRSNNRTLSLRKLLERLFRKSRSCDNFNVL</sequence>
<feature type="region of interest" description="Disordered" evidence="3">
    <location>
        <begin position="358"/>
        <end position="381"/>
    </location>
</feature>
<dbReference type="SUPFAM" id="SSF52540">
    <property type="entry name" value="P-loop containing nucleoside triphosphate hydrolases"/>
    <property type="match status" value="1"/>
</dbReference>
<dbReference type="GeneID" id="111086698"/>
<keyword evidence="4" id="KW-1185">Reference proteome</keyword>
<dbReference type="PROSITE" id="PS51421">
    <property type="entry name" value="RAS"/>
    <property type="match status" value="1"/>
</dbReference>
<dbReference type="RefSeq" id="XP_022246285.1">
    <property type="nucleotide sequence ID" value="XM_022390577.1"/>
</dbReference>
<dbReference type="InterPro" id="IPR051641">
    <property type="entry name" value="RGK_GTP-binding_reg"/>
</dbReference>
<dbReference type="Proteomes" id="UP000694941">
    <property type="component" value="Unplaced"/>
</dbReference>
<dbReference type="InterPro" id="IPR001806">
    <property type="entry name" value="Small_GTPase"/>
</dbReference>
<organism evidence="4 5">
    <name type="scientific">Limulus polyphemus</name>
    <name type="common">Atlantic horseshoe crab</name>
    <dbReference type="NCBI Taxonomy" id="6850"/>
    <lineage>
        <taxon>Eukaryota</taxon>
        <taxon>Metazoa</taxon>
        <taxon>Ecdysozoa</taxon>
        <taxon>Arthropoda</taxon>
        <taxon>Chelicerata</taxon>
        <taxon>Merostomata</taxon>
        <taxon>Xiphosura</taxon>
        <taxon>Limulidae</taxon>
        <taxon>Limulus</taxon>
    </lineage>
</organism>
<dbReference type="PRINTS" id="PR00449">
    <property type="entry name" value="RASTRNSFRMNG"/>
</dbReference>
<dbReference type="Pfam" id="PF00071">
    <property type="entry name" value="Ras"/>
    <property type="match status" value="1"/>
</dbReference>
<reference evidence="5" key="1">
    <citation type="submission" date="2025-08" db="UniProtKB">
        <authorList>
            <consortium name="RefSeq"/>
        </authorList>
    </citation>
    <scope>IDENTIFICATION</scope>
    <source>
        <tissue evidence="5">Muscle</tissue>
    </source>
</reference>
<dbReference type="PANTHER" id="PTHR45775">
    <property type="entry name" value="RAD, GEM/KIR FAMILY MEMBER 2, ISOFORM C"/>
    <property type="match status" value="1"/>
</dbReference>
<dbReference type="PANTHER" id="PTHR45775:SF6">
    <property type="entry name" value="RAD, GEM_KIR FAMILY MEMBER 2, ISOFORM C"/>
    <property type="match status" value="1"/>
</dbReference>
<gene>
    <name evidence="5" type="primary">LOC111086698</name>
</gene>
<name>A0ABM1SRM9_LIMPO</name>
<evidence type="ECO:0000256" key="3">
    <source>
        <dbReference type="SAM" id="MobiDB-lite"/>
    </source>
</evidence>
<accession>A0ABM1SRM9</accession>
<dbReference type="Gene3D" id="3.40.50.300">
    <property type="entry name" value="P-loop containing nucleotide triphosphate hydrolases"/>
    <property type="match status" value="1"/>
</dbReference>
<proteinExistence type="inferred from homology"/>
<protein>
    <submittedName>
        <fullName evidence="5">GTP-binding protein REM 1-like</fullName>
    </submittedName>
</protein>
<evidence type="ECO:0000256" key="2">
    <source>
        <dbReference type="ARBA" id="ARBA00022553"/>
    </source>
</evidence>
<dbReference type="SMART" id="SM00173">
    <property type="entry name" value="RAS"/>
    <property type="match status" value="1"/>
</dbReference>